<keyword evidence="7 9" id="KW-1133">Transmembrane helix</keyword>
<keyword evidence="3" id="KW-1003">Cell membrane</keyword>
<comment type="similarity">
    <text evidence="9">Belongs to the binding-protein-dependent transport system permease family.</text>
</comment>
<dbReference type="SUPFAM" id="SSF161098">
    <property type="entry name" value="MetI-like"/>
    <property type="match status" value="1"/>
</dbReference>
<keyword evidence="6" id="KW-0653">Protein transport</keyword>
<dbReference type="PROSITE" id="PS50928">
    <property type="entry name" value="ABC_TM1"/>
    <property type="match status" value="1"/>
</dbReference>
<accession>A0ABY7YZL2</accession>
<organism evidence="11 12">
    <name type="scientific">Devosia rhodophyticola</name>
    <dbReference type="NCBI Taxonomy" id="3026423"/>
    <lineage>
        <taxon>Bacteria</taxon>
        <taxon>Pseudomonadati</taxon>
        <taxon>Pseudomonadota</taxon>
        <taxon>Alphaproteobacteria</taxon>
        <taxon>Hyphomicrobiales</taxon>
        <taxon>Devosiaceae</taxon>
        <taxon>Devosia</taxon>
    </lineage>
</organism>
<keyword evidence="5" id="KW-0571">Peptide transport</keyword>
<evidence type="ECO:0000256" key="4">
    <source>
        <dbReference type="ARBA" id="ARBA00022692"/>
    </source>
</evidence>
<keyword evidence="4 9" id="KW-0812">Transmembrane</keyword>
<evidence type="ECO:0000256" key="8">
    <source>
        <dbReference type="ARBA" id="ARBA00023136"/>
    </source>
</evidence>
<feature type="domain" description="ABC transmembrane type-1" evidence="10">
    <location>
        <begin position="108"/>
        <end position="299"/>
    </location>
</feature>
<evidence type="ECO:0000256" key="6">
    <source>
        <dbReference type="ARBA" id="ARBA00022927"/>
    </source>
</evidence>
<dbReference type="EMBL" id="CP118247">
    <property type="protein sequence ID" value="WDR06210.1"/>
    <property type="molecule type" value="Genomic_DNA"/>
</dbReference>
<feature type="transmembrane region" description="Helical" evidence="9">
    <location>
        <begin position="278"/>
        <end position="298"/>
    </location>
</feature>
<dbReference type="InterPro" id="IPR000515">
    <property type="entry name" value="MetI-like"/>
</dbReference>
<dbReference type="Gene3D" id="1.10.3720.10">
    <property type="entry name" value="MetI-like"/>
    <property type="match status" value="1"/>
</dbReference>
<comment type="subcellular location">
    <subcellularLocation>
        <location evidence="1 9">Cell membrane</location>
        <topology evidence="1 9">Multi-pass membrane protein</topology>
    </subcellularLocation>
</comment>
<keyword evidence="12" id="KW-1185">Reference proteome</keyword>
<evidence type="ECO:0000256" key="2">
    <source>
        <dbReference type="ARBA" id="ARBA00022448"/>
    </source>
</evidence>
<dbReference type="RefSeq" id="WP_282211724.1">
    <property type="nucleotide sequence ID" value="NZ_CP118247.1"/>
</dbReference>
<dbReference type="Pfam" id="PF00528">
    <property type="entry name" value="BPD_transp_1"/>
    <property type="match status" value="1"/>
</dbReference>
<feature type="transmembrane region" description="Helical" evidence="9">
    <location>
        <begin position="110"/>
        <end position="135"/>
    </location>
</feature>
<evidence type="ECO:0000256" key="3">
    <source>
        <dbReference type="ARBA" id="ARBA00022475"/>
    </source>
</evidence>
<evidence type="ECO:0000313" key="12">
    <source>
        <dbReference type="Proteomes" id="UP001222118"/>
    </source>
</evidence>
<feature type="transmembrane region" description="Helical" evidence="9">
    <location>
        <begin position="229"/>
        <end position="258"/>
    </location>
</feature>
<evidence type="ECO:0000256" key="7">
    <source>
        <dbReference type="ARBA" id="ARBA00022989"/>
    </source>
</evidence>
<dbReference type="InterPro" id="IPR025966">
    <property type="entry name" value="OppC_N"/>
</dbReference>
<evidence type="ECO:0000256" key="5">
    <source>
        <dbReference type="ARBA" id="ARBA00022856"/>
    </source>
</evidence>
<keyword evidence="2 9" id="KW-0813">Transport</keyword>
<dbReference type="PANTHER" id="PTHR43386:SF1">
    <property type="entry name" value="D,D-DIPEPTIDE TRANSPORT SYSTEM PERMEASE PROTEIN DDPC-RELATED"/>
    <property type="match status" value="1"/>
</dbReference>
<dbReference type="Proteomes" id="UP001222118">
    <property type="component" value="Chromosome"/>
</dbReference>
<evidence type="ECO:0000256" key="1">
    <source>
        <dbReference type="ARBA" id="ARBA00004651"/>
    </source>
</evidence>
<reference evidence="11 12" key="1">
    <citation type="submission" date="2023-02" db="EMBL/GenBank/DDBJ databases">
        <title>Devosia chondri sp. nov., isolated from the phycosphere of marine algae.</title>
        <authorList>
            <person name="Kim J.M."/>
            <person name="Lee J.K."/>
            <person name="Choi B.J."/>
            <person name="Bayburt H."/>
            <person name="Jeon C.O."/>
        </authorList>
    </citation>
    <scope>NUCLEOTIDE SEQUENCE [LARGE SCALE GENOMIC DNA]</scope>
    <source>
        <strain evidence="11 12">G2-5</strain>
    </source>
</reference>
<evidence type="ECO:0000259" key="10">
    <source>
        <dbReference type="PROSITE" id="PS50928"/>
    </source>
</evidence>
<proteinExistence type="inferred from homology"/>
<dbReference type="CDD" id="cd06261">
    <property type="entry name" value="TM_PBP2"/>
    <property type="match status" value="1"/>
</dbReference>
<feature type="transmembrane region" description="Helical" evidence="9">
    <location>
        <begin position="47"/>
        <end position="68"/>
    </location>
</feature>
<name>A0ABY7YZL2_9HYPH</name>
<dbReference type="InterPro" id="IPR035906">
    <property type="entry name" value="MetI-like_sf"/>
</dbReference>
<gene>
    <name evidence="11" type="ORF">PSQ90_01750</name>
</gene>
<dbReference type="InterPro" id="IPR050366">
    <property type="entry name" value="BP-dependent_transpt_permease"/>
</dbReference>
<keyword evidence="8 9" id="KW-0472">Membrane</keyword>
<evidence type="ECO:0000313" key="11">
    <source>
        <dbReference type="EMBL" id="WDR06210.1"/>
    </source>
</evidence>
<protein>
    <submittedName>
        <fullName evidence="11">ABC transporter permease</fullName>
    </submittedName>
</protein>
<sequence>MSVTHDSGRKKNHLDRQFDLIRRREEAGELSNPKGYRFARKFLSNRLAAFGLVVFTLIVLVSVLAPLLTPYNPRAIDLRNILKPPTWEHWFGTDKVGRDLFTRVLYGGQISILVGLGSALASAVVGVLVGCYTGYVGGWRDALAMRVSEIFMSFPQIILVLLLVAILGQSLSNLIIIFILTGWGGIYRLARARMLSLREEEYVQALRSFGLSTPIICYKHILPNALGPIMVNITLSTAAFILAEAGLSFLGLGVPLDIPTWGNILNVAQDLRILENNWWVWLPVGIVISLFVLSVNFIGDGLRDATDPTQQG</sequence>
<dbReference type="Pfam" id="PF12911">
    <property type="entry name" value="OppC_N"/>
    <property type="match status" value="1"/>
</dbReference>
<evidence type="ECO:0000256" key="9">
    <source>
        <dbReference type="RuleBase" id="RU363032"/>
    </source>
</evidence>
<dbReference type="PANTHER" id="PTHR43386">
    <property type="entry name" value="OLIGOPEPTIDE TRANSPORT SYSTEM PERMEASE PROTEIN APPC"/>
    <property type="match status" value="1"/>
</dbReference>